<feature type="region of interest" description="Disordered" evidence="1">
    <location>
        <begin position="1"/>
        <end position="98"/>
    </location>
</feature>
<feature type="compositionally biased region" description="Low complexity" evidence="1">
    <location>
        <begin position="61"/>
        <end position="98"/>
    </location>
</feature>
<feature type="compositionally biased region" description="Polar residues" evidence="1">
    <location>
        <begin position="150"/>
        <end position="160"/>
    </location>
</feature>
<sequence length="172" mass="16344">MADDSAATQQLLVSSTGDGEQTSASQGTPAALVTPLRLPSTSVTAQSDGSGQETTPTLMVSSASGLATSSASPPASGGMSTAATGSSSASTSSAVSGGDSFAAGDHQYATGSIESTFTAHIHACLPLTACAAAGGGSALARVASTPQSASTSQYASSLTPPTRPVPAFGTGA</sequence>
<name>A0A6G0RGM6_9STRA</name>
<dbReference type="AlphaFoldDB" id="A0A6G0RGM6"/>
<proteinExistence type="predicted"/>
<protein>
    <submittedName>
        <fullName evidence="2">Uncharacterized protein</fullName>
    </submittedName>
</protein>
<feature type="compositionally biased region" description="Polar residues" evidence="1">
    <location>
        <begin position="39"/>
        <end position="60"/>
    </location>
</feature>
<evidence type="ECO:0000313" key="2">
    <source>
        <dbReference type="EMBL" id="KAE9333203.1"/>
    </source>
</evidence>
<dbReference type="Proteomes" id="UP000486351">
    <property type="component" value="Unassembled WGS sequence"/>
</dbReference>
<feature type="region of interest" description="Disordered" evidence="1">
    <location>
        <begin position="150"/>
        <end position="172"/>
    </location>
</feature>
<comment type="caution">
    <text evidence="2">The sequence shown here is derived from an EMBL/GenBank/DDBJ whole genome shotgun (WGS) entry which is preliminary data.</text>
</comment>
<accession>A0A6G0RGM6</accession>
<reference evidence="2 3" key="1">
    <citation type="submission" date="2018-09" db="EMBL/GenBank/DDBJ databases">
        <title>Genomic investigation of the strawberry pathogen Phytophthora fragariae indicates pathogenicity is determined by transcriptional variation in three key races.</title>
        <authorList>
            <person name="Adams T.M."/>
            <person name="Armitage A.D."/>
            <person name="Sobczyk M.K."/>
            <person name="Bates H.J."/>
            <person name="Dunwell J.M."/>
            <person name="Nellist C.F."/>
            <person name="Harrison R.J."/>
        </authorList>
    </citation>
    <scope>NUCLEOTIDE SEQUENCE [LARGE SCALE GENOMIC DNA]</scope>
    <source>
        <strain evidence="2 3">NOV-77</strain>
    </source>
</reference>
<feature type="compositionally biased region" description="Polar residues" evidence="1">
    <location>
        <begin position="1"/>
        <end position="28"/>
    </location>
</feature>
<organism evidence="2 3">
    <name type="scientific">Phytophthora fragariae</name>
    <dbReference type="NCBI Taxonomy" id="53985"/>
    <lineage>
        <taxon>Eukaryota</taxon>
        <taxon>Sar</taxon>
        <taxon>Stramenopiles</taxon>
        <taxon>Oomycota</taxon>
        <taxon>Peronosporomycetes</taxon>
        <taxon>Peronosporales</taxon>
        <taxon>Peronosporaceae</taxon>
        <taxon>Phytophthora</taxon>
    </lineage>
</organism>
<evidence type="ECO:0000313" key="3">
    <source>
        <dbReference type="Proteomes" id="UP000486351"/>
    </source>
</evidence>
<evidence type="ECO:0000256" key="1">
    <source>
        <dbReference type="SAM" id="MobiDB-lite"/>
    </source>
</evidence>
<dbReference type="EMBL" id="QXFY01000908">
    <property type="protein sequence ID" value="KAE9333203.1"/>
    <property type="molecule type" value="Genomic_DNA"/>
</dbReference>
<gene>
    <name evidence="2" type="ORF">PF008_g14572</name>
</gene>